<keyword evidence="2" id="KW-1133">Transmembrane helix</keyword>
<keyword evidence="2" id="KW-0472">Membrane</keyword>
<sequence length="166" mass="17861">MTDPERRDEEQEMPQAVDPHATRPLSKAEKEVLRRIDPGSRALVIAAVMLVLVLCSLLPWVGDAAGWQVLTGTADPSLNVGLLPQLFAINSTVVGIGLGVLSLMTRRWGVAFLAAVGGVVVTFEGMVAIWSRQTSGITGPSFGLVLAVVCMAVLAVQWMRVVWTRR</sequence>
<comment type="caution">
    <text evidence="3">The sequence shown here is derived from an EMBL/GenBank/DDBJ whole genome shotgun (WGS) entry which is preliminary data.</text>
</comment>
<feature type="transmembrane region" description="Helical" evidence="2">
    <location>
        <begin position="142"/>
        <end position="163"/>
    </location>
</feature>
<evidence type="ECO:0000313" key="4">
    <source>
        <dbReference type="Proteomes" id="UP001597018"/>
    </source>
</evidence>
<feature type="transmembrane region" description="Helical" evidence="2">
    <location>
        <begin position="110"/>
        <end position="130"/>
    </location>
</feature>
<dbReference type="RefSeq" id="WP_345601871.1">
    <property type="nucleotide sequence ID" value="NZ_BAABLT010000052.1"/>
</dbReference>
<keyword evidence="4" id="KW-1185">Reference proteome</keyword>
<dbReference type="EMBL" id="JBHTIW010000004">
    <property type="protein sequence ID" value="MFD0919797.1"/>
    <property type="molecule type" value="Genomic_DNA"/>
</dbReference>
<feature type="region of interest" description="Disordered" evidence="1">
    <location>
        <begin position="1"/>
        <end position="24"/>
    </location>
</feature>
<evidence type="ECO:0000313" key="3">
    <source>
        <dbReference type="EMBL" id="MFD0919797.1"/>
    </source>
</evidence>
<name>A0ABW3FU04_9PSEU</name>
<organism evidence="3 4">
    <name type="scientific">Saccharopolyspora rosea</name>
    <dbReference type="NCBI Taxonomy" id="524884"/>
    <lineage>
        <taxon>Bacteria</taxon>
        <taxon>Bacillati</taxon>
        <taxon>Actinomycetota</taxon>
        <taxon>Actinomycetes</taxon>
        <taxon>Pseudonocardiales</taxon>
        <taxon>Pseudonocardiaceae</taxon>
        <taxon>Saccharopolyspora</taxon>
    </lineage>
</organism>
<proteinExistence type="predicted"/>
<keyword evidence="2" id="KW-0812">Transmembrane</keyword>
<evidence type="ECO:0000256" key="2">
    <source>
        <dbReference type="SAM" id="Phobius"/>
    </source>
</evidence>
<accession>A0ABW3FU04</accession>
<feature type="transmembrane region" description="Helical" evidence="2">
    <location>
        <begin position="42"/>
        <end position="62"/>
    </location>
</feature>
<evidence type="ECO:0000256" key="1">
    <source>
        <dbReference type="SAM" id="MobiDB-lite"/>
    </source>
</evidence>
<protein>
    <submittedName>
        <fullName evidence="3">Uncharacterized protein</fullName>
    </submittedName>
</protein>
<feature type="transmembrane region" description="Helical" evidence="2">
    <location>
        <begin position="82"/>
        <end position="103"/>
    </location>
</feature>
<gene>
    <name evidence="3" type="ORF">ACFQ16_08580</name>
</gene>
<reference evidence="4" key="1">
    <citation type="journal article" date="2019" name="Int. J. Syst. Evol. Microbiol.">
        <title>The Global Catalogue of Microorganisms (GCM) 10K type strain sequencing project: providing services to taxonomists for standard genome sequencing and annotation.</title>
        <authorList>
            <consortium name="The Broad Institute Genomics Platform"/>
            <consortium name="The Broad Institute Genome Sequencing Center for Infectious Disease"/>
            <person name="Wu L."/>
            <person name="Ma J."/>
        </authorList>
    </citation>
    <scope>NUCLEOTIDE SEQUENCE [LARGE SCALE GENOMIC DNA]</scope>
    <source>
        <strain evidence="4">CCUG 56401</strain>
    </source>
</reference>
<dbReference type="Proteomes" id="UP001597018">
    <property type="component" value="Unassembled WGS sequence"/>
</dbReference>